<protein>
    <submittedName>
        <fullName evidence="21">1A family penicillin-binding protein</fullName>
    </submittedName>
</protein>
<keyword evidence="9" id="KW-0378">Hydrolase</keyword>
<evidence type="ECO:0000256" key="10">
    <source>
        <dbReference type="ARBA" id="ARBA00022960"/>
    </source>
</evidence>
<dbReference type="AlphaFoldDB" id="A0A0F9ZX25"/>
<keyword evidence="8" id="KW-0808">Transferase</keyword>
<evidence type="ECO:0000259" key="20">
    <source>
        <dbReference type="Pfam" id="PF00912"/>
    </source>
</evidence>
<dbReference type="Gene3D" id="3.40.710.10">
    <property type="entry name" value="DD-peptidase/beta-lactamase superfamily"/>
    <property type="match status" value="1"/>
</dbReference>
<dbReference type="FunFam" id="1.10.3810.10:FF:000001">
    <property type="entry name" value="Penicillin-binding protein 1A"/>
    <property type="match status" value="1"/>
</dbReference>
<feature type="compositionally biased region" description="Low complexity" evidence="17">
    <location>
        <begin position="1"/>
        <end position="10"/>
    </location>
</feature>
<dbReference type="Gene3D" id="2.60.40.10">
    <property type="entry name" value="Immunoglobulins"/>
    <property type="match status" value="1"/>
</dbReference>
<feature type="domain" description="Penicillin-binding protein transpeptidase" evidence="19">
    <location>
        <begin position="393"/>
        <end position="628"/>
    </location>
</feature>
<dbReference type="InterPro" id="IPR001460">
    <property type="entry name" value="PCN-bd_Tpept"/>
</dbReference>
<dbReference type="PATRIC" id="fig|1619089.3.peg.564"/>
<dbReference type="GO" id="GO:0008360">
    <property type="term" value="P:regulation of cell shape"/>
    <property type="evidence" value="ECO:0007669"/>
    <property type="project" value="UniProtKB-KW"/>
</dbReference>
<proteinExistence type="inferred from homology"/>
<feature type="domain" description="Glycosyl transferase family 51" evidence="20">
    <location>
        <begin position="122"/>
        <end position="301"/>
    </location>
</feature>
<keyword evidence="11" id="KW-0573">Peptidoglycan synthesis</keyword>
<keyword evidence="13" id="KW-0511">Multifunctional enzyme</keyword>
<keyword evidence="7" id="KW-0328">Glycosyltransferase</keyword>
<reference evidence="21 22" key="1">
    <citation type="journal article" date="2015" name="Nature">
        <title>rRNA introns, odd ribosomes, and small enigmatic genomes across a large radiation of phyla.</title>
        <authorList>
            <person name="Brown C.T."/>
            <person name="Hug L.A."/>
            <person name="Thomas B.C."/>
            <person name="Sharon I."/>
            <person name="Castelle C.J."/>
            <person name="Singh A."/>
            <person name="Wilkins M.J."/>
            <person name="Williams K.H."/>
            <person name="Banfield J.F."/>
        </authorList>
    </citation>
    <scope>NUCLEOTIDE SEQUENCE [LARGE SCALE GENOMIC DNA]</scope>
</reference>
<organism evidence="21 22">
    <name type="scientific">candidate division WS6 bacterium GW2011_GWC1_33_20</name>
    <dbReference type="NCBI Taxonomy" id="1619089"/>
    <lineage>
        <taxon>Bacteria</taxon>
        <taxon>Candidatus Dojkabacteria</taxon>
    </lineage>
</organism>
<dbReference type="GO" id="GO:0030288">
    <property type="term" value="C:outer membrane-bounded periplasmic space"/>
    <property type="evidence" value="ECO:0007669"/>
    <property type="project" value="TreeGrafter"/>
</dbReference>
<dbReference type="GO" id="GO:0009252">
    <property type="term" value="P:peptidoglycan biosynthetic process"/>
    <property type="evidence" value="ECO:0007669"/>
    <property type="project" value="UniProtKB-KW"/>
</dbReference>
<evidence type="ECO:0000256" key="16">
    <source>
        <dbReference type="ARBA" id="ARBA00049902"/>
    </source>
</evidence>
<evidence type="ECO:0000256" key="15">
    <source>
        <dbReference type="ARBA" id="ARBA00034000"/>
    </source>
</evidence>
<dbReference type="Pfam" id="PF00905">
    <property type="entry name" value="Transpeptidase"/>
    <property type="match status" value="1"/>
</dbReference>
<dbReference type="InterPro" id="IPR036950">
    <property type="entry name" value="PBP_transglycosylase"/>
</dbReference>
<keyword evidence="18" id="KW-1133">Transmembrane helix</keyword>
<keyword evidence="14" id="KW-0961">Cell wall biogenesis/degradation</keyword>
<dbReference type="GO" id="GO:0009002">
    <property type="term" value="F:serine-type D-Ala-D-Ala carboxypeptidase activity"/>
    <property type="evidence" value="ECO:0007669"/>
    <property type="project" value="UniProtKB-EC"/>
</dbReference>
<evidence type="ECO:0000256" key="8">
    <source>
        <dbReference type="ARBA" id="ARBA00022679"/>
    </source>
</evidence>
<evidence type="ECO:0000256" key="3">
    <source>
        <dbReference type="ARBA" id="ARBA00007739"/>
    </source>
</evidence>
<evidence type="ECO:0000259" key="19">
    <source>
        <dbReference type="Pfam" id="PF00905"/>
    </source>
</evidence>
<comment type="catalytic activity">
    <reaction evidence="15">
        <text>Preferential cleavage: (Ac)2-L-Lys-D-Ala-|-D-Ala. Also transpeptidation of peptidyl-alanyl moieties that are N-acyl substituents of D-alanine.</text>
        <dbReference type="EC" id="3.4.16.4"/>
    </reaction>
</comment>
<dbReference type="Pfam" id="PF00912">
    <property type="entry name" value="Transgly"/>
    <property type="match status" value="1"/>
</dbReference>
<dbReference type="GO" id="GO:0008658">
    <property type="term" value="F:penicillin binding"/>
    <property type="evidence" value="ECO:0007669"/>
    <property type="project" value="InterPro"/>
</dbReference>
<evidence type="ECO:0000256" key="13">
    <source>
        <dbReference type="ARBA" id="ARBA00023268"/>
    </source>
</evidence>
<keyword evidence="6" id="KW-0645">Protease</keyword>
<keyword evidence="10" id="KW-0133">Cell shape</keyword>
<dbReference type="InterPro" id="IPR023346">
    <property type="entry name" value="Lysozyme-like_dom_sf"/>
</dbReference>
<dbReference type="GO" id="GO:0005886">
    <property type="term" value="C:plasma membrane"/>
    <property type="evidence" value="ECO:0007669"/>
    <property type="project" value="UniProtKB-SubCell"/>
</dbReference>
<dbReference type="SUPFAM" id="SSF56601">
    <property type="entry name" value="beta-lactamase/transpeptidase-like"/>
    <property type="match status" value="1"/>
</dbReference>
<evidence type="ECO:0000256" key="14">
    <source>
        <dbReference type="ARBA" id="ARBA00023316"/>
    </source>
</evidence>
<dbReference type="GO" id="GO:0008955">
    <property type="term" value="F:peptidoglycan glycosyltransferase activity"/>
    <property type="evidence" value="ECO:0007669"/>
    <property type="project" value="UniProtKB-EC"/>
</dbReference>
<evidence type="ECO:0000256" key="12">
    <source>
        <dbReference type="ARBA" id="ARBA00023136"/>
    </source>
</evidence>
<keyword evidence="4" id="KW-1003">Cell membrane</keyword>
<dbReference type="PANTHER" id="PTHR32282:SF11">
    <property type="entry name" value="PENICILLIN-BINDING PROTEIN 1B"/>
    <property type="match status" value="1"/>
</dbReference>
<dbReference type="SUPFAM" id="SSF53955">
    <property type="entry name" value="Lysozyme-like"/>
    <property type="match status" value="1"/>
</dbReference>
<evidence type="ECO:0000256" key="18">
    <source>
        <dbReference type="SAM" id="Phobius"/>
    </source>
</evidence>
<evidence type="ECO:0000256" key="9">
    <source>
        <dbReference type="ARBA" id="ARBA00022801"/>
    </source>
</evidence>
<evidence type="ECO:0000256" key="1">
    <source>
        <dbReference type="ARBA" id="ARBA00004236"/>
    </source>
</evidence>
<keyword evidence="5" id="KW-0121">Carboxypeptidase</keyword>
<dbReference type="Proteomes" id="UP000034302">
    <property type="component" value="Unassembled WGS sequence"/>
</dbReference>
<comment type="catalytic activity">
    <reaction evidence="16">
        <text>[GlcNAc-(1-&gt;4)-Mur2Ac(oyl-L-Ala-gamma-D-Glu-L-Lys-D-Ala-D-Ala)](n)-di-trans,octa-cis-undecaprenyl diphosphate + beta-D-GlcNAc-(1-&gt;4)-Mur2Ac(oyl-L-Ala-gamma-D-Glu-L-Lys-D-Ala-D-Ala)-di-trans,octa-cis-undecaprenyl diphosphate = [GlcNAc-(1-&gt;4)-Mur2Ac(oyl-L-Ala-gamma-D-Glu-L-Lys-D-Ala-D-Ala)](n+1)-di-trans,octa-cis-undecaprenyl diphosphate + di-trans,octa-cis-undecaprenyl diphosphate + H(+)</text>
        <dbReference type="Rhea" id="RHEA:23708"/>
        <dbReference type="Rhea" id="RHEA-COMP:9602"/>
        <dbReference type="Rhea" id="RHEA-COMP:9603"/>
        <dbReference type="ChEBI" id="CHEBI:15378"/>
        <dbReference type="ChEBI" id="CHEBI:58405"/>
        <dbReference type="ChEBI" id="CHEBI:60033"/>
        <dbReference type="ChEBI" id="CHEBI:78435"/>
        <dbReference type="EC" id="2.4.99.28"/>
    </reaction>
</comment>
<feature type="region of interest" description="Disordered" evidence="17">
    <location>
        <begin position="1"/>
        <end position="20"/>
    </location>
</feature>
<dbReference type="GO" id="GO:0006508">
    <property type="term" value="P:proteolysis"/>
    <property type="evidence" value="ECO:0007669"/>
    <property type="project" value="UniProtKB-KW"/>
</dbReference>
<dbReference type="CDD" id="cd00146">
    <property type="entry name" value="PKD"/>
    <property type="match status" value="1"/>
</dbReference>
<dbReference type="InterPro" id="IPR001264">
    <property type="entry name" value="Glyco_trans_51"/>
</dbReference>
<dbReference type="Pfam" id="PF17957">
    <property type="entry name" value="Big_7"/>
    <property type="match status" value="1"/>
</dbReference>
<evidence type="ECO:0000256" key="6">
    <source>
        <dbReference type="ARBA" id="ARBA00022670"/>
    </source>
</evidence>
<keyword evidence="18" id="KW-0812">Transmembrane</keyword>
<comment type="similarity">
    <text evidence="3">In the N-terminal section; belongs to the glycosyltransferase 51 family.</text>
</comment>
<feature type="transmembrane region" description="Helical" evidence="18">
    <location>
        <begin position="65"/>
        <end position="88"/>
    </location>
</feature>
<evidence type="ECO:0000256" key="7">
    <source>
        <dbReference type="ARBA" id="ARBA00022676"/>
    </source>
</evidence>
<gene>
    <name evidence="21" type="ORF">UR34_C0014G0003</name>
</gene>
<evidence type="ECO:0000256" key="4">
    <source>
        <dbReference type="ARBA" id="ARBA00022475"/>
    </source>
</evidence>
<dbReference type="GO" id="GO:0071555">
    <property type="term" value="P:cell wall organization"/>
    <property type="evidence" value="ECO:0007669"/>
    <property type="project" value="UniProtKB-KW"/>
</dbReference>
<dbReference type="PANTHER" id="PTHR32282">
    <property type="entry name" value="BINDING PROTEIN TRANSPEPTIDASE, PUTATIVE-RELATED"/>
    <property type="match status" value="1"/>
</dbReference>
<sequence>MKYSMSMSKSSKSKRFKRSMPTSLNSFSRLRKYNSKNVKRSYVNGNKRNGGIISKRFNNTKLRKILYLIFGIGFFLGCLALIAGGIYLKSLQNSLPSPDELVERTSDQSTQIFDKTGLLLYTVYGDQNREFVPIEEIPEHTKWALLAAEDIEFYQHKGLDYAGIVMSAIQNLRSGSIVRGASTVTQQLVKNTILYDVLGDEIYQQTYTRKIKEILITMQVEQTFTKDEILQMYMNEIPLGGVNYGFQAAANAYFGKDVSELTLAESALISGLIQSPGTYSPLFGTKPELAKTRQEFVLDQMLKHKDLTGVTEEEIEAAKKEELVYKSTRTDIKAPHFVFYIKQLLEEKYGVDRVERGGLKVTTTLDYSIQEIAEDELKKGIAKNGLPYKVNNGAVIVMDPNTGQVLAMVGSIDYWNVDDPKVDGNVNVTTSNRQVGSSAKPYVYLTAFGKGYGPWTLAPDIRMSFGNYKPMDWDNVFEGVGTARKNLGRSRNLPSAYTLQLVGIDSFLQTTEKLGITTLRNKGDYGLALALGAGEMKLIEHTAAFGVFANEGVKNDTVSILKVEDSKGNILEEYTEPQGKAVIDEKEIYLLNYILCDLGGHGDRIGGSYTRVKGSNVCLKTGTTDGPKDLTTVMYHKNLVVGVWAGNNDNTVTPGAWGVSLPLPIAHAITNRLADRYKVELFTRPSGILSTSVCRDTGGVPAEGVECEKEATVYMAGHAPQVDNREKIFVCRSNGLIPSNLAQAQKYDLVDVKTLMTFKIENALQRDAYANYMTESTGGAYIFVRPETGVCPLPLGPDNSPIIEITSPSSGSKLKKSDKLQINGDVRYLENVSEFIVMIDGNTIPGATVVDNKFSVSYPLTTTSVGNHTVTVTLKDNKGKSGSSSVTFEVLPEAIEL</sequence>
<dbReference type="EMBL" id="LBOV01000014">
    <property type="protein sequence ID" value="KKP43526.1"/>
    <property type="molecule type" value="Genomic_DNA"/>
</dbReference>
<evidence type="ECO:0000313" key="21">
    <source>
        <dbReference type="EMBL" id="KKP43526.1"/>
    </source>
</evidence>
<evidence type="ECO:0000256" key="17">
    <source>
        <dbReference type="SAM" id="MobiDB-lite"/>
    </source>
</evidence>
<keyword evidence="12 18" id="KW-0472">Membrane</keyword>
<evidence type="ECO:0000313" key="22">
    <source>
        <dbReference type="Proteomes" id="UP000034302"/>
    </source>
</evidence>
<comment type="caution">
    <text evidence="21">The sequence shown here is derived from an EMBL/GenBank/DDBJ whole genome shotgun (WGS) entry which is preliminary data.</text>
</comment>
<dbReference type="Gene3D" id="1.10.3810.10">
    <property type="entry name" value="Biosynthetic peptidoglycan transglycosylase-like"/>
    <property type="match status" value="1"/>
</dbReference>
<comment type="subcellular location">
    <subcellularLocation>
        <location evidence="1">Cell membrane</location>
    </subcellularLocation>
</comment>
<comment type="similarity">
    <text evidence="2">In the C-terminal section; belongs to the transpeptidase family.</text>
</comment>
<name>A0A0F9ZX25_9BACT</name>
<dbReference type="InterPro" id="IPR013783">
    <property type="entry name" value="Ig-like_fold"/>
</dbReference>
<evidence type="ECO:0000256" key="5">
    <source>
        <dbReference type="ARBA" id="ARBA00022645"/>
    </source>
</evidence>
<evidence type="ECO:0000256" key="11">
    <source>
        <dbReference type="ARBA" id="ARBA00022984"/>
    </source>
</evidence>
<accession>A0A0F9ZX25</accession>
<evidence type="ECO:0000256" key="2">
    <source>
        <dbReference type="ARBA" id="ARBA00007090"/>
    </source>
</evidence>
<dbReference type="InterPro" id="IPR050396">
    <property type="entry name" value="Glycosyltr_51/Transpeptidase"/>
</dbReference>
<dbReference type="InterPro" id="IPR012338">
    <property type="entry name" value="Beta-lactam/transpept-like"/>
</dbReference>